<keyword evidence="2" id="KW-0328">Glycosyltransferase</keyword>
<dbReference type="CDD" id="cd03784">
    <property type="entry name" value="GT1_Gtf-like"/>
    <property type="match status" value="1"/>
</dbReference>
<dbReference type="InterPro" id="IPR050271">
    <property type="entry name" value="UDP-glycosyltransferase"/>
</dbReference>
<evidence type="ECO:0000256" key="4">
    <source>
        <dbReference type="SAM" id="SignalP"/>
    </source>
</evidence>
<dbReference type="Proteomes" id="UP001381693">
    <property type="component" value="Unassembled WGS sequence"/>
</dbReference>
<evidence type="ECO:0000313" key="6">
    <source>
        <dbReference type="Proteomes" id="UP001381693"/>
    </source>
</evidence>
<accession>A0AAN9AG71</accession>
<protein>
    <recommendedName>
        <fullName evidence="7">UDP-glycosyltransferase</fullName>
    </recommendedName>
</protein>
<dbReference type="EMBL" id="JAXCGZ010000253">
    <property type="protein sequence ID" value="KAK7086310.1"/>
    <property type="molecule type" value="Genomic_DNA"/>
</dbReference>
<dbReference type="SUPFAM" id="SSF53756">
    <property type="entry name" value="UDP-Glycosyltransferase/glycogen phosphorylase"/>
    <property type="match status" value="1"/>
</dbReference>
<name>A0AAN9AG71_HALRR</name>
<dbReference type="PANTHER" id="PTHR48043">
    <property type="entry name" value="EG:EG0003.4 PROTEIN-RELATED"/>
    <property type="match status" value="1"/>
</dbReference>
<sequence>MKRSWLCLLLFMVFGFCLGVLPPPERSYNILMLLPASSKSHRNVFMPLVEGLVERGHKIVMLSNNEKPIENPNIKEIYHGLKHFRTDDMNMFEWRKNPANIFSMFTTILPQMARDIYKIPEVKELYARRKEFDLIIINHMFNEFIYPFAHEMPFITIATSGYDPRQSSVFGNLPNPAYIPNLFGGVDLLSVFGRLRNTFLHIMPAFMWRIWEIVPLMQEEITKHFPNIPPLLDIERNQSLALMNTHFTLNMPLPLLPTQVEVGGMHCRPGNPLPEDLKTWIEEAGSAGVVYFSLGSVVRGNVMPDIYKNMFIEAFRKMKQRVIWKFEGELDDPPKNVLIKRWLPQQDILAHPNVKSFHHTCRGPQHSRSHLSRHPNARFTNFWRSTEEW</sequence>
<feature type="chain" id="PRO_5042894168" description="UDP-glycosyltransferase" evidence="4">
    <location>
        <begin position="20"/>
        <end position="389"/>
    </location>
</feature>
<proteinExistence type="inferred from homology"/>
<evidence type="ECO:0000313" key="5">
    <source>
        <dbReference type="EMBL" id="KAK7086310.1"/>
    </source>
</evidence>
<gene>
    <name evidence="5" type="ORF">SK128_005001</name>
</gene>
<dbReference type="Pfam" id="PF00201">
    <property type="entry name" value="UDPGT"/>
    <property type="match status" value="1"/>
</dbReference>
<dbReference type="InterPro" id="IPR002213">
    <property type="entry name" value="UDP_glucos_trans"/>
</dbReference>
<evidence type="ECO:0008006" key="7">
    <source>
        <dbReference type="Google" id="ProtNLM"/>
    </source>
</evidence>
<evidence type="ECO:0000256" key="3">
    <source>
        <dbReference type="ARBA" id="ARBA00022679"/>
    </source>
</evidence>
<evidence type="ECO:0000256" key="1">
    <source>
        <dbReference type="ARBA" id="ARBA00009995"/>
    </source>
</evidence>
<reference evidence="5 6" key="1">
    <citation type="submission" date="2023-11" db="EMBL/GenBank/DDBJ databases">
        <title>Halocaridina rubra genome assembly.</title>
        <authorList>
            <person name="Smith C."/>
        </authorList>
    </citation>
    <scope>NUCLEOTIDE SEQUENCE [LARGE SCALE GENOMIC DNA]</scope>
    <source>
        <strain evidence="5">EP-1</strain>
        <tissue evidence="5">Whole</tissue>
    </source>
</reference>
<dbReference type="PANTHER" id="PTHR48043:SF159">
    <property type="entry name" value="EG:EG0003.4 PROTEIN-RELATED"/>
    <property type="match status" value="1"/>
</dbReference>
<dbReference type="GO" id="GO:0008194">
    <property type="term" value="F:UDP-glycosyltransferase activity"/>
    <property type="evidence" value="ECO:0007669"/>
    <property type="project" value="InterPro"/>
</dbReference>
<organism evidence="5 6">
    <name type="scientific">Halocaridina rubra</name>
    <name type="common">Hawaiian red shrimp</name>
    <dbReference type="NCBI Taxonomy" id="373956"/>
    <lineage>
        <taxon>Eukaryota</taxon>
        <taxon>Metazoa</taxon>
        <taxon>Ecdysozoa</taxon>
        <taxon>Arthropoda</taxon>
        <taxon>Crustacea</taxon>
        <taxon>Multicrustacea</taxon>
        <taxon>Malacostraca</taxon>
        <taxon>Eumalacostraca</taxon>
        <taxon>Eucarida</taxon>
        <taxon>Decapoda</taxon>
        <taxon>Pleocyemata</taxon>
        <taxon>Caridea</taxon>
        <taxon>Atyoidea</taxon>
        <taxon>Atyidae</taxon>
        <taxon>Halocaridina</taxon>
    </lineage>
</organism>
<feature type="signal peptide" evidence="4">
    <location>
        <begin position="1"/>
        <end position="19"/>
    </location>
</feature>
<keyword evidence="3" id="KW-0808">Transferase</keyword>
<dbReference type="Gene3D" id="3.40.50.2000">
    <property type="entry name" value="Glycogen Phosphorylase B"/>
    <property type="match status" value="2"/>
</dbReference>
<comment type="caution">
    <text evidence="5">The sequence shown here is derived from an EMBL/GenBank/DDBJ whole genome shotgun (WGS) entry which is preliminary data.</text>
</comment>
<keyword evidence="6" id="KW-1185">Reference proteome</keyword>
<keyword evidence="4" id="KW-0732">Signal</keyword>
<dbReference type="AlphaFoldDB" id="A0AAN9AG71"/>
<comment type="similarity">
    <text evidence="1">Belongs to the UDP-glycosyltransferase family.</text>
</comment>
<evidence type="ECO:0000256" key="2">
    <source>
        <dbReference type="ARBA" id="ARBA00022676"/>
    </source>
</evidence>